<organism evidence="1 2">
    <name type="scientific">Brassica napus</name>
    <name type="common">Rape</name>
    <dbReference type="NCBI Taxonomy" id="3708"/>
    <lineage>
        <taxon>Eukaryota</taxon>
        <taxon>Viridiplantae</taxon>
        <taxon>Streptophyta</taxon>
        <taxon>Embryophyta</taxon>
        <taxon>Tracheophyta</taxon>
        <taxon>Spermatophyta</taxon>
        <taxon>Magnoliopsida</taxon>
        <taxon>eudicotyledons</taxon>
        <taxon>Gunneridae</taxon>
        <taxon>Pentapetalae</taxon>
        <taxon>rosids</taxon>
        <taxon>malvids</taxon>
        <taxon>Brassicales</taxon>
        <taxon>Brassicaceae</taxon>
        <taxon>Brassiceae</taxon>
        <taxon>Brassica</taxon>
    </lineage>
</organism>
<evidence type="ECO:0000313" key="2">
    <source>
        <dbReference type="Proteomes" id="UP000824890"/>
    </source>
</evidence>
<keyword evidence="2" id="KW-1185">Reference proteome</keyword>
<dbReference type="Proteomes" id="UP000824890">
    <property type="component" value="Unassembled WGS sequence"/>
</dbReference>
<comment type="caution">
    <text evidence="1">The sequence shown here is derived from an EMBL/GenBank/DDBJ whole genome shotgun (WGS) entry which is preliminary data.</text>
</comment>
<proteinExistence type="predicted"/>
<dbReference type="EMBL" id="JAGKQM010000018">
    <property type="protein sequence ID" value="KAH0862701.1"/>
    <property type="molecule type" value="Genomic_DNA"/>
</dbReference>
<gene>
    <name evidence="1" type="ORF">HID58_079912</name>
</gene>
<feature type="non-terminal residue" evidence="1">
    <location>
        <position position="254"/>
    </location>
</feature>
<sequence>MPFPHMPFPRMPFPSNVSQTTDYIRAKICFNLEKPAIEAKNLIISQEEVVVIRYEYKKIHKRCFSCMRLTHEKTQYPYMRKGESSKEGDALIIPQKPTRMAAIEAPQRFLTMFPELSREDRQAAMQYISQADETESIARIVRVQQSIENATTEDNGVPIRISHDLHKDKGLVLECDQTKVYLLLTLESRVFLNMETGQENSLKRGRFYFDKRMYGKRGVEEAIVRGWEAENDSPNLTVLERIVRCRTELAKLKK</sequence>
<name>A0ABQ7Y3F8_BRANA</name>
<reference evidence="1 2" key="1">
    <citation type="submission" date="2021-05" db="EMBL/GenBank/DDBJ databases">
        <title>Genome Assembly of Synthetic Allotetraploid Brassica napus Reveals Homoeologous Exchanges between Subgenomes.</title>
        <authorList>
            <person name="Davis J.T."/>
        </authorList>
    </citation>
    <scope>NUCLEOTIDE SEQUENCE [LARGE SCALE GENOMIC DNA]</scope>
    <source>
        <strain evidence="2">cv. Da-Ae</strain>
        <tissue evidence="1">Seedling</tissue>
    </source>
</reference>
<evidence type="ECO:0000313" key="1">
    <source>
        <dbReference type="EMBL" id="KAH0862701.1"/>
    </source>
</evidence>
<accession>A0ABQ7Y3F8</accession>
<protein>
    <submittedName>
        <fullName evidence="1">Uncharacterized protein</fullName>
    </submittedName>
</protein>